<evidence type="ECO:0000313" key="1">
    <source>
        <dbReference type="EMBL" id="MEI1252650.1"/>
    </source>
</evidence>
<keyword evidence="2" id="KW-1185">Reference proteome</keyword>
<gene>
    <name evidence="1" type="ORF">V8Q02_32355</name>
</gene>
<proteinExistence type="predicted"/>
<dbReference type="Proteomes" id="UP001531129">
    <property type="component" value="Unassembled WGS sequence"/>
</dbReference>
<sequence length="65" mass="7150">MVDITFWIQISQLGFTVVLTDLPGGDQELIVRLALVRNRACSTQWCQIALPCADDGFGKPRSTPS</sequence>
<dbReference type="RefSeq" id="WP_335916355.1">
    <property type="nucleotide sequence ID" value="NZ_JBAMYB010000027.1"/>
</dbReference>
<feature type="non-terminal residue" evidence="1">
    <location>
        <position position="65"/>
    </location>
</feature>
<accession>A0ABU8CUY4</accession>
<name>A0ABU8CUY4_9HYPH</name>
<protein>
    <submittedName>
        <fullName evidence="1">Uncharacterized protein</fullName>
    </submittedName>
</protein>
<comment type="caution">
    <text evidence="1">The sequence shown here is derived from an EMBL/GenBank/DDBJ whole genome shotgun (WGS) entry which is preliminary data.</text>
</comment>
<dbReference type="EMBL" id="JBAMYC010000028">
    <property type="protein sequence ID" value="MEI1252650.1"/>
    <property type="molecule type" value="Genomic_DNA"/>
</dbReference>
<organism evidence="1 2">
    <name type="scientific">Rhizobium aouanii</name>
    <dbReference type="NCBI Taxonomy" id="3118145"/>
    <lineage>
        <taxon>Bacteria</taxon>
        <taxon>Pseudomonadati</taxon>
        <taxon>Pseudomonadota</taxon>
        <taxon>Alphaproteobacteria</taxon>
        <taxon>Hyphomicrobiales</taxon>
        <taxon>Rhizobiaceae</taxon>
        <taxon>Rhizobium/Agrobacterium group</taxon>
        <taxon>Rhizobium</taxon>
    </lineage>
</organism>
<evidence type="ECO:0000313" key="2">
    <source>
        <dbReference type="Proteomes" id="UP001531129"/>
    </source>
</evidence>
<reference evidence="1 2" key="1">
    <citation type="submission" date="2024-01" db="EMBL/GenBank/DDBJ databases">
        <title>Draft genome sequences of three bacterial strains isolated from Acacia saligna represent a potential new species within the genus Rhizobium.</title>
        <authorList>
            <person name="Tambong J.T."/>
            <person name="Mnasri B."/>
        </authorList>
    </citation>
    <scope>NUCLEOTIDE SEQUENCE [LARGE SCALE GENOMIC DNA]</scope>
    <source>
        <strain evidence="1 2">1AS12I</strain>
    </source>
</reference>